<dbReference type="AlphaFoldDB" id="A0A5B8YI75"/>
<keyword evidence="3" id="KW-1185">Reference proteome</keyword>
<dbReference type="Gene3D" id="1.20.120.450">
    <property type="entry name" value="dinb family like domain"/>
    <property type="match status" value="1"/>
</dbReference>
<organism evidence="2 3">
    <name type="scientific">Antarcticibacterium arcticum</name>
    <dbReference type="NCBI Taxonomy" id="2585771"/>
    <lineage>
        <taxon>Bacteria</taxon>
        <taxon>Pseudomonadati</taxon>
        <taxon>Bacteroidota</taxon>
        <taxon>Flavobacteriia</taxon>
        <taxon>Flavobacteriales</taxon>
        <taxon>Flavobacteriaceae</taxon>
        <taxon>Antarcticibacterium</taxon>
    </lineage>
</organism>
<dbReference type="InterPro" id="IPR034660">
    <property type="entry name" value="DinB/YfiT-like"/>
</dbReference>
<proteinExistence type="predicted"/>
<dbReference type="KEGG" id="anp:FK178_07210"/>
<feature type="domain" description="DinB-like" evidence="1">
    <location>
        <begin position="24"/>
        <end position="147"/>
    </location>
</feature>
<dbReference type="RefSeq" id="WP_146832816.1">
    <property type="nucleotide sequence ID" value="NZ_CP042476.1"/>
</dbReference>
<gene>
    <name evidence="2" type="ORF">FK178_07210</name>
</gene>
<dbReference type="InterPro" id="IPR024775">
    <property type="entry name" value="DinB-like"/>
</dbReference>
<dbReference type="Pfam" id="PF12867">
    <property type="entry name" value="DinB_2"/>
    <property type="match status" value="1"/>
</dbReference>
<accession>A0A5B8YI75</accession>
<dbReference type="OrthoDB" id="9798830at2"/>
<evidence type="ECO:0000259" key="1">
    <source>
        <dbReference type="Pfam" id="PF12867"/>
    </source>
</evidence>
<dbReference type="EMBL" id="CP042476">
    <property type="protein sequence ID" value="QED37524.1"/>
    <property type="molecule type" value="Genomic_DNA"/>
</dbReference>
<dbReference type="Proteomes" id="UP000321954">
    <property type="component" value="Chromosome"/>
</dbReference>
<evidence type="ECO:0000313" key="3">
    <source>
        <dbReference type="Proteomes" id="UP000321954"/>
    </source>
</evidence>
<sequence length="160" mass="18826">MEGSAQIKLQLISHLKGGEAFMPVEELLKEITFEKLGLRPKDLPYSFYELFYHIRFTQKDILDYCTSREYKEHSWPADYWPQEKSPVNSIAWEKLKEDYFRERQLLIDHLLAPHTELLGMVGNNTAHSLLREVLLVIEHTAYHSGQMLIVLRYLGLHNPD</sequence>
<reference evidence="2 3" key="1">
    <citation type="submission" date="2019-08" db="EMBL/GenBank/DDBJ databases">
        <title>Antarcticibacterium arcticum sp. nov., a bacterium isolated from marine sediment of the Canadian Beaufort Sea.</title>
        <authorList>
            <person name="Lee Y.M."/>
            <person name="Baek K."/>
            <person name="Lee D.-H."/>
            <person name="Shin S.C."/>
            <person name="Jin Y.K."/>
            <person name="Park Y."/>
        </authorList>
    </citation>
    <scope>NUCLEOTIDE SEQUENCE [LARGE SCALE GENOMIC DNA]</scope>
    <source>
        <strain evidence="2 3">PAMC 28998</strain>
    </source>
</reference>
<evidence type="ECO:0000313" key="2">
    <source>
        <dbReference type="EMBL" id="QED37524.1"/>
    </source>
</evidence>
<dbReference type="SUPFAM" id="SSF109854">
    <property type="entry name" value="DinB/YfiT-like putative metalloenzymes"/>
    <property type="match status" value="1"/>
</dbReference>
<name>A0A5B8YI75_9FLAO</name>
<protein>
    <submittedName>
        <fullName evidence="2">DinB family protein</fullName>
    </submittedName>
</protein>